<dbReference type="InterPro" id="IPR036271">
    <property type="entry name" value="Tet_transcr_reg_TetR-rel_C_sf"/>
</dbReference>
<dbReference type="STRING" id="83449.BON30_05245"/>
<dbReference type="Pfam" id="PF00440">
    <property type="entry name" value="TetR_N"/>
    <property type="match status" value="1"/>
</dbReference>
<dbReference type="Pfam" id="PF16859">
    <property type="entry name" value="TetR_C_11"/>
    <property type="match status" value="1"/>
</dbReference>
<feature type="DNA-binding region" description="H-T-H motif" evidence="4">
    <location>
        <begin position="48"/>
        <end position="67"/>
    </location>
</feature>
<dbReference type="SUPFAM" id="SSF48498">
    <property type="entry name" value="Tetracyclin repressor-like, C-terminal domain"/>
    <property type="match status" value="1"/>
</dbReference>
<evidence type="ECO:0000256" key="1">
    <source>
        <dbReference type="ARBA" id="ARBA00023015"/>
    </source>
</evidence>
<dbReference type="PANTHER" id="PTHR30055">
    <property type="entry name" value="HTH-TYPE TRANSCRIPTIONAL REGULATOR RUTR"/>
    <property type="match status" value="1"/>
</dbReference>
<feature type="domain" description="HTH tetR-type" evidence="6">
    <location>
        <begin position="25"/>
        <end position="85"/>
    </location>
</feature>
<accession>A0A1L9BJU3</accession>
<dbReference type="Gene3D" id="1.10.357.10">
    <property type="entry name" value="Tetracycline Repressor, domain 2"/>
    <property type="match status" value="1"/>
</dbReference>
<dbReference type="GO" id="GO:0003700">
    <property type="term" value="F:DNA-binding transcription factor activity"/>
    <property type="evidence" value="ECO:0007669"/>
    <property type="project" value="TreeGrafter"/>
</dbReference>
<gene>
    <name evidence="7" type="ORF">BON30_05245</name>
</gene>
<evidence type="ECO:0000256" key="5">
    <source>
        <dbReference type="SAM" id="MobiDB-lite"/>
    </source>
</evidence>
<dbReference type="PANTHER" id="PTHR30055:SF223">
    <property type="entry name" value="HTH-TYPE TRANSCRIPTIONAL REGULATOR UIDR"/>
    <property type="match status" value="1"/>
</dbReference>
<evidence type="ECO:0000256" key="3">
    <source>
        <dbReference type="ARBA" id="ARBA00023163"/>
    </source>
</evidence>
<reference evidence="7 8" key="2">
    <citation type="submission" date="2016-12" db="EMBL/GenBank/DDBJ databases">
        <title>Draft Genome Sequence of Cystobacter ferrugineus Strain Cbfe23.</title>
        <authorList>
            <person name="Akbar S."/>
            <person name="Dowd S.E."/>
            <person name="Stevens D.C."/>
        </authorList>
    </citation>
    <scope>NUCLEOTIDE SEQUENCE [LARGE SCALE GENOMIC DNA]</scope>
    <source>
        <strain evidence="7 8">Cbfe23</strain>
    </source>
</reference>
<dbReference type="InterPro" id="IPR050109">
    <property type="entry name" value="HTH-type_TetR-like_transc_reg"/>
</dbReference>
<dbReference type="SUPFAM" id="SSF46689">
    <property type="entry name" value="Homeodomain-like"/>
    <property type="match status" value="1"/>
</dbReference>
<dbReference type="InterPro" id="IPR009057">
    <property type="entry name" value="Homeodomain-like_sf"/>
</dbReference>
<dbReference type="InterPro" id="IPR011075">
    <property type="entry name" value="TetR_C"/>
</dbReference>
<feature type="region of interest" description="Disordered" evidence="5">
    <location>
        <begin position="1"/>
        <end position="26"/>
    </location>
</feature>
<protein>
    <submittedName>
        <fullName evidence="7">TetR family transcriptional regulator</fullName>
    </submittedName>
</protein>
<evidence type="ECO:0000256" key="4">
    <source>
        <dbReference type="PROSITE-ProRule" id="PRU00335"/>
    </source>
</evidence>
<evidence type="ECO:0000313" key="7">
    <source>
        <dbReference type="EMBL" id="OJH42594.1"/>
    </source>
</evidence>
<keyword evidence="1" id="KW-0805">Transcription regulation</keyword>
<dbReference type="InterPro" id="IPR001647">
    <property type="entry name" value="HTH_TetR"/>
</dbReference>
<keyword evidence="8" id="KW-1185">Reference proteome</keyword>
<dbReference type="RefSeq" id="WP_071896689.1">
    <property type="nucleotide sequence ID" value="NZ_MPIN01000001.1"/>
</dbReference>
<dbReference type="PROSITE" id="PS50977">
    <property type="entry name" value="HTH_TETR_2"/>
    <property type="match status" value="1"/>
</dbReference>
<evidence type="ECO:0000313" key="8">
    <source>
        <dbReference type="Proteomes" id="UP000182229"/>
    </source>
</evidence>
<dbReference type="GO" id="GO:0000976">
    <property type="term" value="F:transcription cis-regulatory region binding"/>
    <property type="evidence" value="ECO:0007669"/>
    <property type="project" value="TreeGrafter"/>
</dbReference>
<dbReference type="EMBL" id="MPIN01000001">
    <property type="protein sequence ID" value="OJH42594.1"/>
    <property type="molecule type" value="Genomic_DNA"/>
</dbReference>
<keyword evidence="3" id="KW-0804">Transcription</keyword>
<sequence length="225" mass="24779">MTRAPKPPASKAAPRRRGASPEKTAATRRALSRAALDIFLERGFSATRMSDVATRAGLAKGTIYLHFTDKAALFEDVLREVMRDTLAGRPMQRPRRDETTRAFLQRVVVPVLRELQASGRFGVVRLVMAEGPHFPELAAVYRRVAIEPVLRWVRLIAARASARGELRSDALSRLPMLLVAPAVMAALWNGLYSATEPLDVASVFDTFLELLFVAPPPGRPRAARG</sequence>
<proteinExistence type="predicted"/>
<name>A0A1L9BJU3_9BACT</name>
<organism evidence="7 8">
    <name type="scientific">Cystobacter ferrugineus</name>
    <dbReference type="NCBI Taxonomy" id="83449"/>
    <lineage>
        <taxon>Bacteria</taxon>
        <taxon>Pseudomonadati</taxon>
        <taxon>Myxococcota</taxon>
        <taxon>Myxococcia</taxon>
        <taxon>Myxococcales</taxon>
        <taxon>Cystobacterineae</taxon>
        <taxon>Archangiaceae</taxon>
        <taxon>Cystobacter</taxon>
    </lineage>
</organism>
<keyword evidence="2 4" id="KW-0238">DNA-binding</keyword>
<dbReference type="PRINTS" id="PR00455">
    <property type="entry name" value="HTHTETR"/>
</dbReference>
<comment type="caution">
    <text evidence="7">The sequence shown here is derived from an EMBL/GenBank/DDBJ whole genome shotgun (WGS) entry which is preliminary data.</text>
</comment>
<dbReference type="AlphaFoldDB" id="A0A1L9BJU3"/>
<evidence type="ECO:0000259" key="6">
    <source>
        <dbReference type="PROSITE" id="PS50977"/>
    </source>
</evidence>
<evidence type="ECO:0000256" key="2">
    <source>
        <dbReference type="ARBA" id="ARBA00023125"/>
    </source>
</evidence>
<reference evidence="8" key="1">
    <citation type="submission" date="2016-11" db="EMBL/GenBank/DDBJ databases">
        <authorList>
            <person name="Shukria A."/>
            <person name="Stevens D.C."/>
        </authorList>
    </citation>
    <scope>NUCLEOTIDE SEQUENCE [LARGE SCALE GENOMIC DNA]</scope>
    <source>
        <strain evidence="8">Cbfe23</strain>
    </source>
</reference>
<dbReference type="Proteomes" id="UP000182229">
    <property type="component" value="Unassembled WGS sequence"/>
</dbReference>